<evidence type="ECO:0000313" key="8">
    <source>
        <dbReference type="EMBL" id="MCM8747963.1"/>
    </source>
</evidence>
<dbReference type="PANTHER" id="PTHR33452:SF1">
    <property type="entry name" value="INNER MEMBRANE PROTEIN YPHA-RELATED"/>
    <property type="match status" value="1"/>
</dbReference>
<dbReference type="PANTHER" id="PTHR33452">
    <property type="entry name" value="OXIDOREDUCTASE CATD-RELATED"/>
    <property type="match status" value="1"/>
</dbReference>
<gene>
    <name evidence="8" type="ORF">NET02_02255</name>
</gene>
<proteinExistence type="inferred from homology"/>
<feature type="region of interest" description="Disordered" evidence="7">
    <location>
        <begin position="161"/>
        <end position="183"/>
    </location>
</feature>
<organism evidence="8 9">
    <name type="scientific">Thermalbibacter longus</name>
    <dbReference type="NCBI Taxonomy" id="2951981"/>
    <lineage>
        <taxon>Bacteria</taxon>
        <taxon>Pseudomonadati</taxon>
        <taxon>Thermomicrobiota</taxon>
        <taxon>Thermomicrobia</taxon>
        <taxon>Thermomicrobiales</taxon>
        <taxon>Thermomicrobiaceae</taxon>
        <taxon>Thermalbibacter</taxon>
    </lineage>
</organism>
<evidence type="ECO:0000256" key="4">
    <source>
        <dbReference type="ARBA" id="ARBA00022692"/>
    </source>
</evidence>
<dbReference type="InterPro" id="IPR032808">
    <property type="entry name" value="DoxX"/>
</dbReference>
<dbReference type="RefSeq" id="WP_284055743.1">
    <property type="nucleotide sequence ID" value="NZ_JAMSLR010000001.1"/>
</dbReference>
<evidence type="ECO:0000256" key="6">
    <source>
        <dbReference type="ARBA" id="ARBA00023136"/>
    </source>
</evidence>
<protein>
    <submittedName>
        <fullName evidence="8">DoxX family protein</fullName>
    </submittedName>
</protein>
<dbReference type="Pfam" id="PF07681">
    <property type="entry name" value="DoxX"/>
    <property type="match status" value="1"/>
</dbReference>
<dbReference type="EMBL" id="JAMSLR010000001">
    <property type="protein sequence ID" value="MCM8747963.1"/>
    <property type="molecule type" value="Genomic_DNA"/>
</dbReference>
<evidence type="ECO:0000256" key="7">
    <source>
        <dbReference type="SAM" id="MobiDB-lite"/>
    </source>
</evidence>
<comment type="similarity">
    <text evidence="2">Belongs to the DoxX family.</text>
</comment>
<reference evidence="8" key="1">
    <citation type="submission" date="2022-06" db="EMBL/GenBank/DDBJ databases">
        <title>CFH 74404 Thermomicrobiaceae sp.</title>
        <authorList>
            <person name="Ming H."/>
            <person name="Li W.-J."/>
            <person name="Zhao Z."/>
        </authorList>
    </citation>
    <scope>NUCLEOTIDE SEQUENCE</scope>
    <source>
        <strain evidence="8">CFH 74404</strain>
    </source>
</reference>
<keyword evidence="9" id="KW-1185">Reference proteome</keyword>
<accession>A0AA42BBM7</accession>
<dbReference type="AlphaFoldDB" id="A0AA42BBM7"/>
<comment type="caution">
    <text evidence="8">The sequence shown here is derived from an EMBL/GenBank/DDBJ whole genome shotgun (WGS) entry which is preliminary data.</text>
</comment>
<dbReference type="Proteomes" id="UP001165306">
    <property type="component" value="Unassembled WGS sequence"/>
</dbReference>
<keyword evidence="3" id="KW-1003">Cell membrane</keyword>
<sequence length="183" mass="18710">MVDLAILVLRLTLGALLTGHGFQKLSRRFGGGGLVGTAAWLESIGLRPGKRWAPLAASAEFGGGLLTLLGFLNPLGPLAIVSTMTMATATVHWGKPIWVTAGGAELPLTNMAIASALALAGPGRYSLDHALGIRLPRWLFPLGMAVIVTVAALARAGVPPIVSPPAPSEPERPGEQASAGTQG</sequence>
<keyword evidence="5" id="KW-1133">Transmembrane helix</keyword>
<evidence type="ECO:0000256" key="2">
    <source>
        <dbReference type="ARBA" id="ARBA00006679"/>
    </source>
</evidence>
<evidence type="ECO:0000256" key="5">
    <source>
        <dbReference type="ARBA" id="ARBA00022989"/>
    </source>
</evidence>
<evidence type="ECO:0000313" key="9">
    <source>
        <dbReference type="Proteomes" id="UP001165306"/>
    </source>
</evidence>
<evidence type="ECO:0000256" key="3">
    <source>
        <dbReference type="ARBA" id="ARBA00022475"/>
    </source>
</evidence>
<name>A0AA42BBM7_9BACT</name>
<keyword evidence="6" id="KW-0472">Membrane</keyword>
<dbReference type="InterPro" id="IPR051907">
    <property type="entry name" value="DoxX-like_oxidoreductase"/>
</dbReference>
<keyword evidence="4" id="KW-0812">Transmembrane</keyword>
<dbReference type="GO" id="GO:0005886">
    <property type="term" value="C:plasma membrane"/>
    <property type="evidence" value="ECO:0007669"/>
    <property type="project" value="UniProtKB-SubCell"/>
</dbReference>
<evidence type="ECO:0000256" key="1">
    <source>
        <dbReference type="ARBA" id="ARBA00004651"/>
    </source>
</evidence>
<comment type="subcellular location">
    <subcellularLocation>
        <location evidence="1">Cell membrane</location>
        <topology evidence="1">Multi-pass membrane protein</topology>
    </subcellularLocation>
</comment>